<evidence type="ECO:0000256" key="1">
    <source>
        <dbReference type="SAM" id="Phobius"/>
    </source>
</evidence>
<feature type="non-terminal residue" evidence="3">
    <location>
        <position position="354"/>
    </location>
</feature>
<keyword evidence="1" id="KW-1133">Transmembrane helix</keyword>
<dbReference type="AlphaFoldDB" id="A0A9E2NZG9"/>
<keyword evidence="2" id="KW-0732">Signal</keyword>
<evidence type="ECO:0000313" key="4">
    <source>
        <dbReference type="Proteomes" id="UP000823914"/>
    </source>
</evidence>
<evidence type="ECO:0000313" key="3">
    <source>
        <dbReference type="EMBL" id="MBU3850756.1"/>
    </source>
</evidence>
<feature type="transmembrane region" description="Helical" evidence="1">
    <location>
        <begin position="336"/>
        <end position="353"/>
    </location>
</feature>
<gene>
    <name evidence="3" type="ORF">IAA16_09340</name>
</gene>
<accession>A0A9E2NZG9</accession>
<feature type="chain" id="PRO_5039732522" description="Oxygen tolerance" evidence="2">
    <location>
        <begin position="24"/>
        <end position="354"/>
    </location>
</feature>
<evidence type="ECO:0008006" key="5">
    <source>
        <dbReference type="Google" id="ProtNLM"/>
    </source>
</evidence>
<keyword evidence="1" id="KW-0812">Transmembrane</keyword>
<dbReference type="Proteomes" id="UP000823914">
    <property type="component" value="Unassembled WGS sequence"/>
</dbReference>
<keyword evidence="1" id="KW-0472">Membrane</keyword>
<feature type="signal peptide" evidence="2">
    <location>
        <begin position="1"/>
        <end position="23"/>
    </location>
</feature>
<organism evidence="3 4">
    <name type="scientific">Candidatus Treponema excrementipullorum</name>
    <dbReference type="NCBI Taxonomy" id="2838768"/>
    <lineage>
        <taxon>Bacteria</taxon>
        <taxon>Pseudomonadati</taxon>
        <taxon>Spirochaetota</taxon>
        <taxon>Spirochaetia</taxon>
        <taxon>Spirochaetales</taxon>
        <taxon>Treponemataceae</taxon>
        <taxon>Treponema</taxon>
    </lineage>
</organism>
<reference evidence="3" key="1">
    <citation type="journal article" date="2021" name="PeerJ">
        <title>Extensive microbial diversity within the chicken gut microbiome revealed by metagenomics and culture.</title>
        <authorList>
            <person name="Gilroy R."/>
            <person name="Ravi A."/>
            <person name="Getino M."/>
            <person name="Pursley I."/>
            <person name="Horton D.L."/>
            <person name="Alikhan N.F."/>
            <person name="Baker D."/>
            <person name="Gharbi K."/>
            <person name="Hall N."/>
            <person name="Watson M."/>
            <person name="Adriaenssens E.M."/>
            <person name="Foster-Nyarko E."/>
            <person name="Jarju S."/>
            <person name="Secka A."/>
            <person name="Antonio M."/>
            <person name="Oren A."/>
            <person name="Chaudhuri R.R."/>
            <person name="La Ragione R."/>
            <person name="Hildebrand F."/>
            <person name="Pallen M.J."/>
        </authorList>
    </citation>
    <scope>NUCLEOTIDE SEQUENCE</scope>
    <source>
        <strain evidence="3">Gambia15-2214</strain>
    </source>
</reference>
<protein>
    <recommendedName>
        <fullName evidence="5">Oxygen tolerance</fullName>
    </recommendedName>
</protein>
<name>A0A9E2NZG9_9SPIR</name>
<reference evidence="3" key="2">
    <citation type="submission" date="2021-04" db="EMBL/GenBank/DDBJ databases">
        <authorList>
            <person name="Gilroy R."/>
        </authorList>
    </citation>
    <scope>NUCLEOTIDE SEQUENCE</scope>
    <source>
        <strain evidence="3">Gambia15-2214</strain>
    </source>
</reference>
<dbReference type="EMBL" id="JAHLFV010000215">
    <property type="protein sequence ID" value="MBU3850756.1"/>
    <property type="molecule type" value="Genomic_DNA"/>
</dbReference>
<sequence length="354" mass="39861">MKKIVTLKKTVLFLICLGMSVSAFSLSELNNLRVEVDKEESFVNTEVTFNLFLPHIQPEDVVVTVPVLPSSVSFVSSYKDFFIQRVTDTSGTSIRLKFIFSQTGVFTLPPLEIQIQDVFYSVPFQTVTILDNPKEIQPKLIYSLLDEKGKKLEPSEDGVYTVRQDEAVTLFLGVQYAAEVLYTHWDLPRDALFEQTETFLSDSEQGKNLSAVTTVGQYRFIPLKSKEFFFPEIQVGVKTLGGKETEIVLPHIKLFSAEKNITESAPKVDAAFTEAFTPQPKEEKTTEISMEKALLLANLLSKETKAVWGADISQERKELEHALGIETEFFVRHIPLVYGIFSLGGLILILSIFL</sequence>
<evidence type="ECO:0000256" key="2">
    <source>
        <dbReference type="SAM" id="SignalP"/>
    </source>
</evidence>
<comment type="caution">
    <text evidence="3">The sequence shown here is derived from an EMBL/GenBank/DDBJ whole genome shotgun (WGS) entry which is preliminary data.</text>
</comment>
<proteinExistence type="predicted"/>